<proteinExistence type="predicted"/>
<evidence type="ECO:0000313" key="3">
    <source>
        <dbReference type="Proteomes" id="UP000002872"/>
    </source>
</evidence>
<keyword evidence="1" id="KW-1133">Transmembrane helix</keyword>
<accession>I3EGF3</accession>
<reference evidence="2" key="1">
    <citation type="submission" date="2011-01" db="EMBL/GenBank/DDBJ databases">
        <title>The Genome Sequence of Nematocida parisii strain ERTm3.</title>
        <authorList>
            <consortium name="The Broad Institute Genome Sequencing Platform"/>
            <consortium name="The Broad Institute Genome Sequencing Center for Infectious Disease"/>
            <person name="Cuomo C."/>
            <person name="Troemel E."/>
            <person name="Young S.K."/>
            <person name="Zeng Q."/>
            <person name="Gargeya S."/>
            <person name="Fitzgerald M."/>
            <person name="Haas B."/>
            <person name="Abouelleil A."/>
            <person name="Alvarado L."/>
            <person name="Arachchi H.M."/>
            <person name="Berlin A."/>
            <person name="Chapman S.B."/>
            <person name="Gearin G."/>
            <person name="Goldberg J."/>
            <person name="Griggs A."/>
            <person name="Gujja S."/>
            <person name="Hansen M."/>
            <person name="Heiman D."/>
            <person name="Howarth C."/>
            <person name="Larimer J."/>
            <person name="Lui A."/>
            <person name="MacDonald P.J.P."/>
            <person name="McCowen C."/>
            <person name="Montmayeur A."/>
            <person name="Murphy C."/>
            <person name="Neiman D."/>
            <person name="Pearson M."/>
            <person name="Priest M."/>
            <person name="Roberts A."/>
            <person name="Saif S."/>
            <person name="Shea T."/>
            <person name="Sisk P."/>
            <person name="Stolte C."/>
            <person name="Sykes S."/>
            <person name="Wortman J."/>
            <person name="Nusbaum C."/>
            <person name="Birren B."/>
        </authorList>
    </citation>
    <scope>NUCLEOTIDE SEQUENCE</scope>
    <source>
        <strain evidence="2">ERTm3</strain>
    </source>
</reference>
<dbReference type="InParanoid" id="I3EGF3"/>
<dbReference type="VEuPathDB" id="MicrosporidiaDB:NEQG_01744"/>
<protein>
    <submittedName>
        <fullName evidence="2">Uncharacterized protein</fullName>
    </submittedName>
</protein>
<keyword evidence="3" id="KW-1185">Reference proteome</keyword>
<evidence type="ECO:0000313" key="2">
    <source>
        <dbReference type="EMBL" id="EIJ88300.1"/>
    </source>
</evidence>
<organism evidence="2 3">
    <name type="scientific">Nematocida parisii (strain ERTm3)</name>
    <name type="common">Nematode killer fungus</name>
    <dbReference type="NCBI Taxonomy" id="935791"/>
    <lineage>
        <taxon>Eukaryota</taxon>
        <taxon>Fungi</taxon>
        <taxon>Fungi incertae sedis</taxon>
        <taxon>Microsporidia</taxon>
        <taxon>Nematocida</taxon>
    </lineage>
</organism>
<feature type="transmembrane region" description="Helical" evidence="1">
    <location>
        <begin position="75"/>
        <end position="99"/>
    </location>
</feature>
<dbReference type="EMBL" id="GL870879">
    <property type="protein sequence ID" value="EIJ88300.1"/>
    <property type="molecule type" value="Genomic_DNA"/>
</dbReference>
<evidence type="ECO:0000256" key="1">
    <source>
        <dbReference type="SAM" id="Phobius"/>
    </source>
</evidence>
<keyword evidence="1" id="KW-0472">Membrane</keyword>
<sequence length="112" mass="12248">MNQATLHGQEAMNEGAGQTCTITIEQEPAQTDQGFNRPPINSTTEEHLTLLERVNKGIKSELTKKEKNKKINSDVWLTLAVIFACLVIIAATIALFMSLSSDFSIKISTVGI</sequence>
<dbReference type="HOGENOM" id="CLU_2146528_0_0_1"/>
<dbReference type="AlphaFoldDB" id="I3EGF3"/>
<gene>
    <name evidence="2" type="ORF">NEQG_01744</name>
</gene>
<name>I3EGF3_NEMP3</name>
<dbReference type="Proteomes" id="UP000002872">
    <property type="component" value="Unassembled WGS sequence"/>
</dbReference>
<dbReference type="OrthoDB" id="10468967at2759"/>
<keyword evidence="1" id="KW-0812">Transmembrane</keyword>